<gene>
    <name evidence="2" type="ORF">A3B18_00875</name>
</gene>
<feature type="domain" description="Band 7" evidence="1">
    <location>
        <begin position="66"/>
        <end position="284"/>
    </location>
</feature>
<evidence type="ECO:0000259" key="1">
    <source>
        <dbReference type="Pfam" id="PF01145"/>
    </source>
</evidence>
<name>A0A1F5X3Q2_9BACT</name>
<reference evidence="2 3" key="1">
    <citation type="journal article" date="2016" name="Nat. Commun.">
        <title>Thousands of microbial genomes shed light on interconnected biogeochemical processes in an aquifer system.</title>
        <authorList>
            <person name="Anantharaman K."/>
            <person name="Brown C.T."/>
            <person name="Hug L.A."/>
            <person name="Sharon I."/>
            <person name="Castelle C.J."/>
            <person name="Probst A.J."/>
            <person name="Thomas B.C."/>
            <person name="Singh A."/>
            <person name="Wilkins M.J."/>
            <person name="Karaoz U."/>
            <person name="Brodie E.L."/>
            <person name="Williams K.H."/>
            <person name="Hubbard S.S."/>
            <person name="Banfield J.F."/>
        </authorList>
    </citation>
    <scope>NUCLEOTIDE SEQUENCE [LARGE SCALE GENOMIC DNA]</scope>
</reference>
<accession>A0A1F5X3Q2</accession>
<evidence type="ECO:0000313" key="2">
    <source>
        <dbReference type="EMBL" id="OGF82512.1"/>
    </source>
</evidence>
<protein>
    <recommendedName>
        <fullName evidence="1">Band 7 domain-containing protein</fullName>
    </recommendedName>
</protein>
<dbReference type="AlphaFoldDB" id="A0A1F5X3Q2"/>
<dbReference type="Pfam" id="PF01145">
    <property type="entry name" value="Band_7"/>
    <property type="match status" value="1"/>
</dbReference>
<dbReference type="Proteomes" id="UP000178684">
    <property type="component" value="Unassembled WGS sequence"/>
</dbReference>
<sequence>MNGITPRRILAIGLSVVGVVMLLIFGGSIAETMDAEDILVVQSPWKGDLTWHTSAGVKWQGFGKVTFYKKRAIFDFDQSTEIDMPQLGPDGKPLGGGDGKPITKKVTTCKNGIEVRFNDGGHATMCGSIQYDMPLDAKHLSGIHTRFGSQEAVQRQLVETITRKSVYLSGPLMSSRESYAEKRSDLVFYVEDQVQSGVYKTRQREARIKDQLSGQEKSATVVEILIGKDGKPERQEEAVLSEFGIKAFNFTITRLPYDTEVENQIRQQQQIAMDVQTAIADARKAEQRAMTVEQQGRADAAKAKWDQEVIKAKAVTEAQQKLEVATLDAKAAEQFKRAEILRGEGEGTRRKLVMEADGALEPKLKAFIDINKAYAEAIKGYQGNWVPGVVMGGTPAAQAGSGAQTMIDLLTAHTARQLGVDMGVQGSTKTGGVPKK</sequence>
<proteinExistence type="predicted"/>
<dbReference type="InterPro" id="IPR001107">
    <property type="entry name" value="Band_7"/>
</dbReference>
<organism evidence="2 3">
    <name type="scientific">Candidatus Giovannonibacteria bacterium RIFCSPLOWO2_01_FULL_46_13</name>
    <dbReference type="NCBI Taxonomy" id="1798352"/>
    <lineage>
        <taxon>Bacteria</taxon>
        <taxon>Candidatus Giovannoniibacteriota</taxon>
    </lineage>
</organism>
<comment type="caution">
    <text evidence="2">The sequence shown here is derived from an EMBL/GenBank/DDBJ whole genome shotgun (WGS) entry which is preliminary data.</text>
</comment>
<evidence type="ECO:0000313" key="3">
    <source>
        <dbReference type="Proteomes" id="UP000178684"/>
    </source>
</evidence>
<dbReference type="EMBL" id="MFIE01000018">
    <property type="protein sequence ID" value="OGF82512.1"/>
    <property type="molecule type" value="Genomic_DNA"/>
</dbReference>